<dbReference type="SUPFAM" id="SSF48452">
    <property type="entry name" value="TPR-like"/>
    <property type="match status" value="1"/>
</dbReference>
<sequence>MKILSYKILSLLMAGLLFVTSCDSDELIGLNDNPNAATEIDPSYLLANSMLRISGDRYESWRGIMIYSSTMIQHMAALQTYWAGDKYLYNTQYSGALFEAAYPNYVKLLASVMEQTKDDPSKGNVYGISRILWVLGMSRLTDMYGDIPYFNAGRGFYDNNYSPQYDPQSQIYADMLMQLEEAPGTFDASLTDLGVGGVQDIMFQGNLEKWEKFANSLMLRLAMRLTKVDQTMAQEYVAKAIAGGVMDSNADIAYIEHTDGPEGINQNGIGQVYLADNVQRISKTFMDYLTSTNDPRLEAFATTNVNGVYKGLPNGYDATTIKAYENVPADSSVSVELYSTTNPDMVKLSSPMFFQTYAEVELLLAEAALRDWHSGSATDHYNNGVRAAMEYLSMYGESTTISDEAIAQYLAENPFNEAMGMEMIGEQYWVATYLNEYESWANWRRTGYPELTPVDYPGNITNGQIPRRLRYFEGEYGNNGEAINATLSTQGPDEFTTRMWWDVAE</sequence>
<evidence type="ECO:0000313" key="2">
    <source>
        <dbReference type="EMBL" id="WKN36305.1"/>
    </source>
</evidence>
<evidence type="ECO:0000256" key="1">
    <source>
        <dbReference type="SAM" id="SignalP"/>
    </source>
</evidence>
<organism evidence="2">
    <name type="scientific">Roseihalotalea indica</name>
    <dbReference type="NCBI Taxonomy" id="2867963"/>
    <lineage>
        <taxon>Bacteria</taxon>
        <taxon>Pseudomonadati</taxon>
        <taxon>Bacteroidota</taxon>
        <taxon>Cytophagia</taxon>
        <taxon>Cytophagales</taxon>
        <taxon>Catalimonadaceae</taxon>
        <taxon>Roseihalotalea</taxon>
    </lineage>
</organism>
<name>A0AA49GK27_9BACT</name>
<dbReference type="InterPro" id="IPR041662">
    <property type="entry name" value="SusD-like_2"/>
</dbReference>
<dbReference type="EMBL" id="CP120682">
    <property type="protein sequence ID" value="WKN36305.1"/>
    <property type="molecule type" value="Genomic_DNA"/>
</dbReference>
<reference evidence="2" key="2">
    <citation type="journal article" date="2024" name="Antonie Van Leeuwenhoek">
        <title>Roseihalotalea indica gen. nov., sp. nov., a halophilic Bacteroidetes from mesopelagic Southwest Indian Ocean with higher carbohydrate metabolic potential.</title>
        <authorList>
            <person name="Chen B."/>
            <person name="Zhang M."/>
            <person name="Lin D."/>
            <person name="Ye J."/>
            <person name="Tang K."/>
        </authorList>
    </citation>
    <scope>NUCLEOTIDE SEQUENCE</scope>
    <source>
        <strain evidence="2">TK19036</strain>
    </source>
</reference>
<feature type="signal peptide" evidence="1">
    <location>
        <begin position="1"/>
        <end position="24"/>
    </location>
</feature>
<keyword evidence="1" id="KW-0732">Signal</keyword>
<gene>
    <name evidence="2" type="ORF">K4G66_28495</name>
</gene>
<dbReference type="InterPro" id="IPR011990">
    <property type="entry name" value="TPR-like_helical_dom_sf"/>
</dbReference>
<proteinExistence type="predicted"/>
<feature type="chain" id="PRO_5041259297" evidence="1">
    <location>
        <begin position="25"/>
        <end position="505"/>
    </location>
</feature>
<accession>A0AA49GK27</accession>
<dbReference type="Pfam" id="PF12771">
    <property type="entry name" value="SusD-like_2"/>
    <property type="match status" value="1"/>
</dbReference>
<dbReference type="PROSITE" id="PS51257">
    <property type="entry name" value="PROKAR_LIPOPROTEIN"/>
    <property type="match status" value="1"/>
</dbReference>
<protein>
    <submittedName>
        <fullName evidence="2">SusD/RagB family nutrient-binding outer membrane lipoprotein</fullName>
    </submittedName>
</protein>
<dbReference type="AlphaFoldDB" id="A0AA49GK27"/>
<reference evidence="2" key="1">
    <citation type="journal article" date="2023" name="Comput. Struct. Biotechnol. J.">
        <title>Discovery of a novel marine Bacteroidetes with a rich repertoire of carbohydrate-active enzymes.</title>
        <authorList>
            <person name="Chen B."/>
            <person name="Liu G."/>
            <person name="Chen Q."/>
            <person name="Wang H."/>
            <person name="Liu L."/>
            <person name="Tang K."/>
        </authorList>
    </citation>
    <scope>NUCLEOTIDE SEQUENCE</scope>
    <source>
        <strain evidence="2">TK19036</strain>
    </source>
</reference>
<dbReference type="Gene3D" id="1.25.40.390">
    <property type="match status" value="1"/>
</dbReference>
<keyword evidence="2" id="KW-0449">Lipoprotein</keyword>